<name>Q9XFV4_9CHLO</name>
<organism evidence="2">
    <name type="scientific">Chlamydomonas sp. HS-5</name>
    <dbReference type="NCBI Taxonomy" id="108458"/>
    <lineage>
        <taxon>Eukaryota</taxon>
        <taxon>Viridiplantae</taxon>
        <taxon>Chlorophyta</taxon>
        <taxon>core chlorophytes</taxon>
        <taxon>Chlorophyceae</taxon>
        <taxon>CS clade</taxon>
        <taxon>Chlamydomonadales</taxon>
        <taxon>Chlamydomonadaceae</taxon>
        <taxon>Chlamydomonas</taxon>
    </lineage>
</organism>
<feature type="compositionally biased region" description="Low complexity" evidence="1">
    <location>
        <begin position="10"/>
        <end position="20"/>
    </location>
</feature>
<dbReference type="AlphaFoldDB" id="Q9XFV4"/>
<evidence type="ECO:0000256" key="1">
    <source>
        <dbReference type="SAM" id="MobiDB-lite"/>
    </source>
</evidence>
<evidence type="ECO:0000313" key="2">
    <source>
        <dbReference type="EMBL" id="BAA78601.1"/>
    </source>
</evidence>
<accession>Q9XFV4</accession>
<sequence length="165" mass="17388">MALSLNAQIGAGRRGAASRRQSVMAPLRAPTSAAAISRAADWAPSCPLALPRGRRVVARAGDTATPVVKIDNMHDAFATIVKVDIGGAGAARHGLGPQEPWPQHPQGQGGWRHERVLHHRVGDQRDGHQVCAAGGDPRHRHAVAEGDVPGFLGVVQHRCAHGQHV</sequence>
<dbReference type="EMBL" id="AU066550">
    <property type="protein sequence ID" value="BAA78601.1"/>
    <property type="molecule type" value="mRNA"/>
</dbReference>
<feature type="region of interest" description="Disordered" evidence="1">
    <location>
        <begin position="1"/>
        <end position="24"/>
    </location>
</feature>
<reference evidence="2" key="1">
    <citation type="submission" date="1999-05" db="EMBL/GenBank/DDBJ databases">
        <title>Isolation of several anti-stress genes from halotolerant green alga Chlamydomonas by a simple functional expression screening in E.coli.</title>
        <authorList>
            <person name="Miyasaka H."/>
            <person name="Kanaboshi H."/>
            <person name="Ikeda K."/>
        </authorList>
    </citation>
    <scope>NUCLEOTIDE SEQUENCE</scope>
    <source>
        <strain evidence="2">HS-5</strain>
    </source>
</reference>
<proteinExistence type="evidence at transcript level"/>
<protein>
    <submittedName>
        <fullName evidence="2">Uncharacterized protein</fullName>
    </submittedName>
</protein>